<name>A0ABT9NK52_9ACTN</name>
<dbReference type="Proteomes" id="UP001240447">
    <property type="component" value="Unassembled WGS sequence"/>
</dbReference>
<dbReference type="InterPro" id="IPR050109">
    <property type="entry name" value="HTH-type_TetR-like_transc_reg"/>
</dbReference>
<dbReference type="PANTHER" id="PTHR30055">
    <property type="entry name" value="HTH-TYPE TRANSCRIPTIONAL REGULATOR RUTR"/>
    <property type="match status" value="1"/>
</dbReference>
<evidence type="ECO:0000256" key="1">
    <source>
        <dbReference type="ARBA" id="ARBA00023015"/>
    </source>
</evidence>
<dbReference type="PRINTS" id="PR00455">
    <property type="entry name" value="HTHTETR"/>
</dbReference>
<evidence type="ECO:0000256" key="4">
    <source>
        <dbReference type="PROSITE-ProRule" id="PRU00335"/>
    </source>
</evidence>
<proteinExistence type="predicted"/>
<dbReference type="Pfam" id="PF00440">
    <property type="entry name" value="TetR_N"/>
    <property type="match status" value="1"/>
</dbReference>
<evidence type="ECO:0000313" key="6">
    <source>
        <dbReference type="EMBL" id="MDP9820796.1"/>
    </source>
</evidence>
<keyword evidence="3" id="KW-0804">Transcription</keyword>
<dbReference type="InterPro" id="IPR001647">
    <property type="entry name" value="HTH_TetR"/>
</dbReference>
<dbReference type="InterPro" id="IPR009057">
    <property type="entry name" value="Homeodomain-like_sf"/>
</dbReference>
<dbReference type="PANTHER" id="PTHR30055:SF234">
    <property type="entry name" value="HTH-TYPE TRANSCRIPTIONAL REGULATOR BETI"/>
    <property type="match status" value="1"/>
</dbReference>
<gene>
    <name evidence="6" type="ORF">J2S59_000605</name>
</gene>
<organism evidence="6 7">
    <name type="scientific">Nocardioides massiliensis</name>
    <dbReference type="NCBI Taxonomy" id="1325935"/>
    <lineage>
        <taxon>Bacteria</taxon>
        <taxon>Bacillati</taxon>
        <taxon>Actinomycetota</taxon>
        <taxon>Actinomycetes</taxon>
        <taxon>Propionibacteriales</taxon>
        <taxon>Nocardioidaceae</taxon>
        <taxon>Nocardioides</taxon>
    </lineage>
</organism>
<comment type="caution">
    <text evidence="6">The sequence shown here is derived from an EMBL/GenBank/DDBJ whole genome shotgun (WGS) entry which is preliminary data.</text>
</comment>
<evidence type="ECO:0000259" key="5">
    <source>
        <dbReference type="PROSITE" id="PS50977"/>
    </source>
</evidence>
<protein>
    <submittedName>
        <fullName evidence="6">AcrR family transcriptional regulator</fullName>
    </submittedName>
</protein>
<evidence type="ECO:0000256" key="3">
    <source>
        <dbReference type="ARBA" id="ARBA00023163"/>
    </source>
</evidence>
<evidence type="ECO:0000256" key="2">
    <source>
        <dbReference type="ARBA" id="ARBA00023125"/>
    </source>
</evidence>
<keyword evidence="1" id="KW-0805">Transcription regulation</keyword>
<evidence type="ECO:0000313" key="7">
    <source>
        <dbReference type="Proteomes" id="UP001240447"/>
    </source>
</evidence>
<dbReference type="PROSITE" id="PS50977">
    <property type="entry name" value="HTH_TETR_2"/>
    <property type="match status" value="1"/>
</dbReference>
<keyword evidence="7" id="KW-1185">Reference proteome</keyword>
<feature type="DNA-binding region" description="H-T-H motif" evidence="4">
    <location>
        <begin position="29"/>
        <end position="48"/>
    </location>
</feature>
<keyword evidence="2 4" id="KW-0238">DNA-binding</keyword>
<sequence length="199" mass="21786">MSKGSVQTWERIVDGALIALARRGRYKFSMTDVCTESGVSRGTLYRYFADKEDVIAAVEERLETSFRDRLTTAIAERPEPADRLEVVGAAIVQHQEEFPALALLVRTEPGVVLERMSARFDALVALMQECLHPALTQAEQVQNGTVSEEQIARIVVHCGISLTCLPPNKSSTAEEVTASLEGLLSLGSSARESSKRHAN</sequence>
<dbReference type="RefSeq" id="WP_068122696.1">
    <property type="nucleotide sequence ID" value="NZ_CCXJ01000606.1"/>
</dbReference>
<reference evidence="6 7" key="1">
    <citation type="submission" date="2023-07" db="EMBL/GenBank/DDBJ databases">
        <title>Sequencing the genomes of 1000 actinobacteria strains.</title>
        <authorList>
            <person name="Klenk H.-P."/>
        </authorList>
    </citation>
    <scope>NUCLEOTIDE SEQUENCE [LARGE SCALE GENOMIC DNA]</scope>
    <source>
        <strain evidence="6 7">GD13</strain>
    </source>
</reference>
<dbReference type="SUPFAM" id="SSF46689">
    <property type="entry name" value="Homeodomain-like"/>
    <property type="match status" value="1"/>
</dbReference>
<accession>A0ABT9NK52</accession>
<dbReference type="Gene3D" id="1.10.357.10">
    <property type="entry name" value="Tetracycline Repressor, domain 2"/>
    <property type="match status" value="1"/>
</dbReference>
<dbReference type="EMBL" id="JAUSQM010000001">
    <property type="protein sequence ID" value="MDP9820796.1"/>
    <property type="molecule type" value="Genomic_DNA"/>
</dbReference>
<feature type="domain" description="HTH tetR-type" evidence="5">
    <location>
        <begin position="6"/>
        <end position="66"/>
    </location>
</feature>